<evidence type="ECO:0000313" key="1">
    <source>
        <dbReference type="EMBL" id="MDN4166590.1"/>
    </source>
</evidence>
<evidence type="ECO:0008006" key="3">
    <source>
        <dbReference type="Google" id="ProtNLM"/>
    </source>
</evidence>
<sequence>MRNLSLLFILIITFTRCGDSSSKNALERIIITEKQAVEHGLLPVNIELVVPSGFTNFISPENGFKRGFYVLIGEKDTAGVVIQQIDLFSMPDSLMNGNKWDHLKGLSEMTKENFGPGEYKQISIENRKIGRYEIPLLVAELDMNAGSYQGSYIYTVGVLETNHGEKVQMSSLAKKNKLEDGIYSKGLLQVLNSLIIR</sequence>
<name>A0ABT8F815_9BACT</name>
<evidence type="ECO:0000313" key="2">
    <source>
        <dbReference type="Proteomes" id="UP001168552"/>
    </source>
</evidence>
<proteinExistence type="predicted"/>
<dbReference type="RefSeq" id="WP_320005128.1">
    <property type="nucleotide sequence ID" value="NZ_JAUHJS010000007.1"/>
</dbReference>
<reference evidence="1" key="1">
    <citation type="submission" date="2023-06" db="EMBL/GenBank/DDBJ databases">
        <title>Cytophagales bacterium Strain LB-30, isolated from soil.</title>
        <authorList>
            <person name="Liu B."/>
        </authorList>
    </citation>
    <scope>NUCLEOTIDE SEQUENCE</scope>
    <source>
        <strain evidence="1">LB-30</strain>
    </source>
</reference>
<organism evidence="1 2">
    <name type="scientific">Shiella aurantiaca</name>
    <dbReference type="NCBI Taxonomy" id="3058365"/>
    <lineage>
        <taxon>Bacteria</taxon>
        <taxon>Pseudomonadati</taxon>
        <taxon>Bacteroidota</taxon>
        <taxon>Cytophagia</taxon>
        <taxon>Cytophagales</taxon>
        <taxon>Shiellaceae</taxon>
        <taxon>Shiella</taxon>
    </lineage>
</organism>
<dbReference type="Proteomes" id="UP001168552">
    <property type="component" value="Unassembled WGS sequence"/>
</dbReference>
<accession>A0ABT8F815</accession>
<gene>
    <name evidence="1" type="ORF">QWY31_13860</name>
</gene>
<protein>
    <recommendedName>
        <fullName evidence="3">Lipoprotein</fullName>
    </recommendedName>
</protein>
<dbReference type="EMBL" id="JAUHJS010000007">
    <property type="protein sequence ID" value="MDN4166590.1"/>
    <property type="molecule type" value="Genomic_DNA"/>
</dbReference>
<keyword evidence="2" id="KW-1185">Reference proteome</keyword>
<comment type="caution">
    <text evidence="1">The sequence shown here is derived from an EMBL/GenBank/DDBJ whole genome shotgun (WGS) entry which is preliminary data.</text>
</comment>